<evidence type="ECO:0000256" key="5">
    <source>
        <dbReference type="ARBA" id="ARBA00023163"/>
    </source>
</evidence>
<dbReference type="EMBL" id="PFGP01000038">
    <property type="protein sequence ID" value="PIW66658.1"/>
    <property type="molecule type" value="Genomic_DNA"/>
</dbReference>
<proteinExistence type="inferred from homology"/>
<evidence type="ECO:0000256" key="6">
    <source>
        <dbReference type="HAMAP-Rule" id="MF_00073"/>
    </source>
</evidence>
<evidence type="ECO:0000256" key="1">
    <source>
        <dbReference type="ARBA" id="ARBA00005952"/>
    </source>
</evidence>
<dbReference type="Pfam" id="PF01029">
    <property type="entry name" value="NusB"/>
    <property type="match status" value="1"/>
</dbReference>
<keyword evidence="3 6" id="KW-0694">RNA-binding</keyword>
<evidence type="ECO:0000256" key="2">
    <source>
        <dbReference type="ARBA" id="ARBA00022814"/>
    </source>
</evidence>
<sequence>MRKRTRARECALQVLYQIDVTSDLPQDSLEAYWAENDEPQEIREFASKIVCGTQEKKDDIDKIISKYAENWTLQRMAVVDRNILRLAAYELLYCPDTPPKVCINEAVELAKKFADPDSGKFVNGILDGIHKETKKDAK</sequence>
<dbReference type="PANTHER" id="PTHR11078:SF3">
    <property type="entry name" value="ANTITERMINATION NUSB DOMAIN-CONTAINING PROTEIN"/>
    <property type="match status" value="1"/>
</dbReference>
<feature type="domain" description="NusB/RsmB/TIM44" evidence="7">
    <location>
        <begin position="6"/>
        <end position="131"/>
    </location>
</feature>
<dbReference type="GO" id="GO:0006353">
    <property type="term" value="P:DNA-templated transcription termination"/>
    <property type="evidence" value="ECO:0007669"/>
    <property type="project" value="UniProtKB-UniRule"/>
</dbReference>
<keyword evidence="4 6" id="KW-0805">Transcription regulation</keyword>
<comment type="function">
    <text evidence="6">Involved in transcription antitermination. Required for transcription of ribosomal RNA (rRNA) genes. Binds specifically to the boxA antiterminator sequence of the ribosomal RNA (rrn) operons.</text>
</comment>
<evidence type="ECO:0000256" key="3">
    <source>
        <dbReference type="ARBA" id="ARBA00022884"/>
    </source>
</evidence>
<name>A0A2J0LFN2_9BACT</name>
<dbReference type="InterPro" id="IPR006027">
    <property type="entry name" value="NusB_RsmB_TIM44"/>
</dbReference>
<dbReference type="InterPro" id="IPR011605">
    <property type="entry name" value="NusB_fam"/>
</dbReference>
<dbReference type="PANTHER" id="PTHR11078">
    <property type="entry name" value="N UTILIZATION SUBSTANCE PROTEIN B-RELATED"/>
    <property type="match status" value="1"/>
</dbReference>
<dbReference type="HAMAP" id="MF_00073">
    <property type="entry name" value="NusB"/>
    <property type="match status" value="1"/>
</dbReference>
<dbReference type="InterPro" id="IPR035926">
    <property type="entry name" value="NusB-like_sf"/>
</dbReference>
<accession>A0A2J0LFN2</accession>
<evidence type="ECO:0000313" key="8">
    <source>
        <dbReference type="EMBL" id="PIW66658.1"/>
    </source>
</evidence>
<dbReference type="NCBIfam" id="TIGR01951">
    <property type="entry name" value="nusB"/>
    <property type="match status" value="1"/>
</dbReference>
<evidence type="ECO:0000256" key="4">
    <source>
        <dbReference type="ARBA" id="ARBA00023015"/>
    </source>
</evidence>
<dbReference type="CDD" id="cd00619">
    <property type="entry name" value="Terminator_NusB"/>
    <property type="match status" value="1"/>
</dbReference>
<keyword evidence="2 6" id="KW-0889">Transcription antitermination</keyword>
<protein>
    <recommendedName>
        <fullName evidence="6">Transcription antitermination protein NusB</fullName>
    </recommendedName>
    <alternativeName>
        <fullName evidence="6">Antitermination factor NusB</fullName>
    </alternativeName>
</protein>
<dbReference type="GO" id="GO:0003723">
    <property type="term" value="F:RNA binding"/>
    <property type="evidence" value="ECO:0007669"/>
    <property type="project" value="UniProtKB-UniRule"/>
</dbReference>
<comment type="caution">
    <text evidence="8">The sequence shown here is derived from an EMBL/GenBank/DDBJ whole genome shotgun (WGS) entry which is preliminary data.</text>
</comment>
<organism evidence="8 9">
    <name type="scientific">Candidatus Taenaricola geysiri</name>
    <dbReference type="NCBI Taxonomy" id="1974752"/>
    <lineage>
        <taxon>Bacteria</taxon>
        <taxon>Pseudomonadati</taxon>
        <taxon>Candidatus Omnitrophota</taxon>
        <taxon>Candidatus Taenaricola</taxon>
    </lineage>
</organism>
<dbReference type="Proteomes" id="UP000231267">
    <property type="component" value="Unassembled WGS sequence"/>
</dbReference>
<dbReference type="GO" id="GO:0031564">
    <property type="term" value="P:transcription antitermination"/>
    <property type="evidence" value="ECO:0007669"/>
    <property type="project" value="UniProtKB-KW"/>
</dbReference>
<gene>
    <name evidence="6 8" type="primary">nusB</name>
    <name evidence="8" type="ORF">COW11_02150</name>
</gene>
<reference evidence="8 9" key="1">
    <citation type="submission" date="2017-09" db="EMBL/GenBank/DDBJ databases">
        <title>Depth-based differentiation of microbial function through sediment-hosted aquifers and enrichment of novel symbionts in the deep terrestrial subsurface.</title>
        <authorList>
            <person name="Probst A.J."/>
            <person name="Ladd B."/>
            <person name="Jarett J.K."/>
            <person name="Geller-Mcgrath D.E."/>
            <person name="Sieber C.M."/>
            <person name="Emerson J.B."/>
            <person name="Anantharaman K."/>
            <person name="Thomas B.C."/>
            <person name="Malmstrom R."/>
            <person name="Stieglmeier M."/>
            <person name="Klingl A."/>
            <person name="Woyke T."/>
            <person name="Ryan C.M."/>
            <person name="Banfield J.F."/>
        </authorList>
    </citation>
    <scope>NUCLEOTIDE SEQUENCE [LARGE SCALE GENOMIC DNA]</scope>
    <source>
        <strain evidence="8">CG12_big_fil_rev_8_21_14_0_65_43_15</strain>
    </source>
</reference>
<evidence type="ECO:0000259" key="7">
    <source>
        <dbReference type="Pfam" id="PF01029"/>
    </source>
</evidence>
<evidence type="ECO:0000313" key="9">
    <source>
        <dbReference type="Proteomes" id="UP000231267"/>
    </source>
</evidence>
<comment type="similarity">
    <text evidence="1 6">Belongs to the NusB family.</text>
</comment>
<dbReference type="GO" id="GO:0005829">
    <property type="term" value="C:cytosol"/>
    <property type="evidence" value="ECO:0007669"/>
    <property type="project" value="TreeGrafter"/>
</dbReference>
<dbReference type="Gene3D" id="1.10.940.10">
    <property type="entry name" value="NusB-like"/>
    <property type="match status" value="1"/>
</dbReference>
<dbReference type="SUPFAM" id="SSF48013">
    <property type="entry name" value="NusB-like"/>
    <property type="match status" value="1"/>
</dbReference>
<dbReference type="AlphaFoldDB" id="A0A2J0LFN2"/>
<keyword evidence="5 6" id="KW-0804">Transcription</keyword>